<reference evidence="8 9" key="1">
    <citation type="submission" date="2016-01" db="EMBL/GenBank/DDBJ databases">
        <authorList>
            <person name="Oliw E.H."/>
        </authorList>
    </citation>
    <scope>NUCLEOTIDE SEQUENCE [LARGE SCALE GENOMIC DNA]</scope>
    <source>
        <strain evidence="8">LMG 22029</strain>
    </source>
</reference>
<dbReference type="GO" id="GO:0006508">
    <property type="term" value="P:proteolysis"/>
    <property type="evidence" value="ECO:0007669"/>
    <property type="project" value="UniProtKB-KW"/>
</dbReference>
<accession>A0A158GHJ2</accession>
<dbReference type="OrthoDB" id="9764363at2"/>
<dbReference type="CDD" id="cd07023">
    <property type="entry name" value="S49_Sppa_N_C"/>
    <property type="match status" value="1"/>
</dbReference>
<organism evidence="8 9">
    <name type="scientific">Caballeronia sordidicola</name>
    <name type="common">Burkholderia sordidicola</name>
    <dbReference type="NCBI Taxonomy" id="196367"/>
    <lineage>
        <taxon>Bacteria</taxon>
        <taxon>Pseudomonadati</taxon>
        <taxon>Pseudomonadota</taxon>
        <taxon>Betaproteobacteria</taxon>
        <taxon>Burkholderiales</taxon>
        <taxon>Burkholderiaceae</taxon>
        <taxon>Caballeronia</taxon>
    </lineage>
</organism>
<keyword evidence="4" id="KW-0720">Serine protease</keyword>
<keyword evidence="2" id="KW-0645">Protease</keyword>
<evidence type="ECO:0000256" key="5">
    <source>
        <dbReference type="SAM" id="MobiDB-lite"/>
    </source>
</evidence>
<dbReference type="Pfam" id="PF01343">
    <property type="entry name" value="Peptidase_S49"/>
    <property type="match status" value="1"/>
</dbReference>
<sequence>MSDHIPTEPSDPLRPAPAGAPRSENWERAALERIALAAINEQRSARRWRIFFRFVFLAILAVAVWRAFDFTSDKVSKTARHTALVELEGEISANSDASADNVNAALDSAFEDDATAAVILRCNSPGGSPVQAGIINREITRLRTKYPSKPLYVVVNDMCASGGYYAAAAADKIYVDKASIVGSIGVLMDGFGFTGLMSKLGVERRLHTSGANKGAFDPFSPETPVMDAHAQEMLDQIHTQFIDAVKKGRGSRLKDSPDIFSGMFWTGQKSVELGLADGFGDADYVAREIVKQPDLVDYTQKESIGERVARKFGAAAGNASIEALMTSGKMQLK</sequence>
<evidence type="ECO:0000256" key="3">
    <source>
        <dbReference type="ARBA" id="ARBA00022801"/>
    </source>
</evidence>
<evidence type="ECO:0000256" key="4">
    <source>
        <dbReference type="ARBA" id="ARBA00022825"/>
    </source>
</evidence>
<evidence type="ECO:0000313" key="8">
    <source>
        <dbReference type="EMBL" id="SAL31585.1"/>
    </source>
</evidence>
<dbReference type="Gene3D" id="6.20.330.10">
    <property type="match status" value="1"/>
</dbReference>
<keyword evidence="6" id="KW-0472">Membrane</keyword>
<dbReference type="InterPro" id="IPR047272">
    <property type="entry name" value="S49_SppA_C"/>
</dbReference>
<dbReference type="AlphaFoldDB" id="A0A158GHJ2"/>
<evidence type="ECO:0000256" key="6">
    <source>
        <dbReference type="SAM" id="Phobius"/>
    </source>
</evidence>
<dbReference type="EMBL" id="FCOC02000007">
    <property type="protein sequence ID" value="SAL31585.1"/>
    <property type="molecule type" value="Genomic_DNA"/>
</dbReference>
<dbReference type="RefSeq" id="WP_060856031.1">
    <property type="nucleotide sequence ID" value="NZ_FCOC02000007.1"/>
</dbReference>
<dbReference type="GO" id="GO:0008236">
    <property type="term" value="F:serine-type peptidase activity"/>
    <property type="evidence" value="ECO:0007669"/>
    <property type="project" value="UniProtKB-KW"/>
</dbReference>
<keyword evidence="3" id="KW-0378">Hydrolase</keyword>
<feature type="region of interest" description="Disordered" evidence="5">
    <location>
        <begin position="1"/>
        <end position="22"/>
    </location>
</feature>
<dbReference type="Proteomes" id="UP000054893">
    <property type="component" value="Unassembled WGS sequence"/>
</dbReference>
<dbReference type="InterPro" id="IPR002142">
    <property type="entry name" value="Peptidase_S49"/>
</dbReference>
<evidence type="ECO:0000256" key="2">
    <source>
        <dbReference type="ARBA" id="ARBA00022670"/>
    </source>
</evidence>
<dbReference type="InterPro" id="IPR029045">
    <property type="entry name" value="ClpP/crotonase-like_dom_sf"/>
</dbReference>
<evidence type="ECO:0000256" key="1">
    <source>
        <dbReference type="ARBA" id="ARBA00008683"/>
    </source>
</evidence>
<feature type="transmembrane region" description="Helical" evidence="6">
    <location>
        <begin position="50"/>
        <end position="68"/>
    </location>
</feature>
<keyword evidence="6" id="KW-1133">Transmembrane helix</keyword>
<feature type="domain" description="Peptidase S49" evidence="7">
    <location>
        <begin position="148"/>
        <end position="291"/>
    </location>
</feature>
<evidence type="ECO:0000313" key="9">
    <source>
        <dbReference type="Proteomes" id="UP000054893"/>
    </source>
</evidence>
<dbReference type="Gene3D" id="3.90.226.10">
    <property type="entry name" value="2-enoyl-CoA Hydratase, Chain A, domain 1"/>
    <property type="match status" value="1"/>
</dbReference>
<dbReference type="SUPFAM" id="SSF52096">
    <property type="entry name" value="ClpP/crotonase"/>
    <property type="match status" value="1"/>
</dbReference>
<dbReference type="PANTHER" id="PTHR42987">
    <property type="entry name" value="PEPTIDASE S49"/>
    <property type="match status" value="1"/>
</dbReference>
<keyword evidence="6" id="KW-0812">Transmembrane</keyword>
<comment type="similarity">
    <text evidence="1">Belongs to the peptidase S49 family.</text>
</comment>
<proteinExistence type="inferred from homology"/>
<gene>
    <name evidence="8" type="ORF">AWB64_02857</name>
</gene>
<dbReference type="PANTHER" id="PTHR42987:SF8">
    <property type="entry name" value="PROTEINASE"/>
    <property type="match status" value="1"/>
</dbReference>
<evidence type="ECO:0000259" key="7">
    <source>
        <dbReference type="Pfam" id="PF01343"/>
    </source>
</evidence>
<protein>
    <submittedName>
        <fullName evidence="8">Peptidase S49</fullName>
    </submittedName>
</protein>
<name>A0A158GHJ2_CABSO</name>